<dbReference type="EnsemblFungi" id="MAPG_09357T0">
    <property type="protein sequence ID" value="MAPG_09357T0"/>
    <property type="gene ID" value="MAPG_09357"/>
</dbReference>
<reference evidence="3" key="3">
    <citation type="submission" date="2011-03" db="EMBL/GenBank/DDBJ databases">
        <title>Annotation of Magnaporthe poae ATCC 64411.</title>
        <authorList>
            <person name="Ma L.-J."/>
            <person name="Dead R."/>
            <person name="Young S.K."/>
            <person name="Zeng Q."/>
            <person name="Gargeya S."/>
            <person name="Fitzgerald M."/>
            <person name="Haas B."/>
            <person name="Abouelleil A."/>
            <person name="Alvarado L."/>
            <person name="Arachchi H.M."/>
            <person name="Berlin A."/>
            <person name="Brown A."/>
            <person name="Chapman S.B."/>
            <person name="Chen Z."/>
            <person name="Dunbar C."/>
            <person name="Freedman E."/>
            <person name="Gearin G."/>
            <person name="Gellesch M."/>
            <person name="Goldberg J."/>
            <person name="Griggs A."/>
            <person name="Gujja S."/>
            <person name="Heiman D."/>
            <person name="Howarth C."/>
            <person name="Larson L."/>
            <person name="Lui A."/>
            <person name="MacDonald P.J.P."/>
            <person name="Mehta T."/>
            <person name="Montmayeur A."/>
            <person name="Murphy C."/>
            <person name="Neiman D."/>
            <person name="Pearson M."/>
            <person name="Priest M."/>
            <person name="Roberts A."/>
            <person name="Saif S."/>
            <person name="Shea T."/>
            <person name="Shenoy N."/>
            <person name="Sisk P."/>
            <person name="Stolte C."/>
            <person name="Sykes S."/>
            <person name="Yandava C."/>
            <person name="Wortman J."/>
            <person name="Nusbaum C."/>
            <person name="Birren B."/>
        </authorList>
    </citation>
    <scope>NUCLEOTIDE SEQUENCE</scope>
    <source>
        <strain evidence="3">ATCC 64411</strain>
    </source>
</reference>
<dbReference type="STRING" id="644358.A0A0C4E9Q9"/>
<evidence type="ECO:0000259" key="2">
    <source>
        <dbReference type="Pfam" id="PF06985"/>
    </source>
</evidence>
<dbReference type="Proteomes" id="UP000011715">
    <property type="component" value="Unassembled WGS sequence"/>
</dbReference>
<protein>
    <recommendedName>
        <fullName evidence="2">Heterokaryon incompatibility domain-containing protein</fullName>
    </recommendedName>
</protein>
<evidence type="ECO:0000256" key="1">
    <source>
        <dbReference type="SAM" id="MobiDB-lite"/>
    </source>
</evidence>
<reference evidence="4" key="5">
    <citation type="submission" date="2015-06" db="UniProtKB">
        <authorList>
            <consortium name="EnsemblFungi"/>
        </authorList>
    </citation>
    <scope>IDENTIFICATION</scope>
    <source>
        <strain evidence="4">ATCC 64411</strain>
    </source>
</reference>
<organism evidence="4 5">
    <name type="scientific">Magnaporthiopsis poae (strain ATCC 64411 / 73-15)</name>
    <name type="common">Kentucky bluegrass fungus</name>
    <name type="synonym">Magnaporthe poae</name>
    <dbReference type="NCBI Taxonomy" id="644358"/>
    <lineage>
        <taxon>Eukaryota</taxon>
        <taxon>Fungi</taxon>
        <taxon>Dikarya</taxon>
        <taxon>Ascomycota</taxon>
        <taxon>Pezizomycotina</taxon>
        <taxon>Sordariomycetes</taxon>
        <taxon>Sordariomycetidae</taxon>
        <taxon>Magnaporthales</taxon>
        <taxon>Magnaporthaceae</taxon>
        <taxon>Magnaporthiopsis</taxon>
    </lineage>
</organism>
<proteinExistence type="predicted"/>
<dbReference type="EMBL" id="ADBL01002393">
    <property type="status" value="NOT_ANNOTATED_CDS"/>
    <property type="molecule type" value="Genomic_DNA"/>
</dbReference>
<dbReference type="OMA" id="WTENEMS"/>
<evidence type="ECO:0000313" key="3">
    <source>
        <dbReference type="EMBL" id="KLU90831.1"/>
    </source>
</evidence>
<feature type="region of interest" description="Disordered" evidence="1">
    <location>
        <begin position="98"/>
        <end position="117"/>
    </location>
</feature>
<keyword evidence="5" id="KW-1185">Reference proteome</keyword>
<evidence type="ECO:0000313" key="5">
    <source>
        <dbReference type="Proteomes" id="UP000011715"/>
    </source>
</evidence>
<dbReference type="VEuPathDB" id="FungiDB:MAPG_09357"/>
<dbReference type="OrthoDB" id="5386682at2759"/>
<name>A0A0C4E9Q9_MAGP6</name>
<dbReference type="AlphaFoldDB" id="A0A0C4E9Q9"/>
<reference evidence="5" key="1">
    <citation type="submission" date="2010-05" db="EMBL/GenBank/DDBJ databases">
        <title>The genome sequence of Magnaporthe poae strain ATCC 64411.</title>
        <authorList>
            <person name="Ma L.-J."/>
            <person name="Dead R."/>
            <person name="Young S."/>
            <person name="Zeng Q."/>
            <person name="Koehrsen M."/>
            <person name="Alvarado L."/>
            <person name="Berlin A."/>
            <person name="Chapman S.B."/>
            <person name="Chen Z."/>
            <person name="Freedman E."/>
            <person name="Gellesch M."/>
            <person name="Goldberg J."/>
            <person name="Griggs A."/>
            <person name="Gujja S."/>
            <person name="Heilman E.R."/>
            <person name="Heiman D."/>
            <person name="Hepburn T."/>
            <person name="Howarth C."/>
            <person name="Jen D."/>
            <person name="Larson L."/>
            <person name="Mehta T."/>
            <person name="Neiman D."/>
            <person name="Pearson M."/>
            <person name="Roberts A."/>
            <person name="Saif S."/>
            <person name="Shea T."/>
            <person name="Shenoy N."/>
            <person name="Sisk P."/>
            <person name="Stolte C."/>
            <person name="Sykes S."/>
            <person name="Walk T."/>
            <person name="White J."/>
            <person name="Yandava C."/>
            <person name="Haas B."/>
            <person name="Nusbaum C."/>
            <person name="Birren B."/>
        </authorList>
    </citation>
    <scope>NUCLEOTIDE SEQUENCE [LARGE SCALE GENOMIC DNA]</scope>
    <source>
        <strain evidence="5">ATCC 64411 / 73-15</strain>
    </source>
</reference>
<dbReference type="EMBL" id="GL876976">
    <property type="protein sequence ID" value="KLU90831.1"/>
    <property type="molecule type" value="Genomic_DNA"/>
</dbReference>
<dbReference type="InterPro" id="IPR010730">
    <property type="entry name" value="HET"/>
</dbReference>
<sequence length="703" mass="77462">MAPQSVHQSLDPSRQEIRLIEISPFDPSDQSAVIECGLHVVSLLDKPEYVALSYVWGDPAVTAEILVNGRSFQATVNLAAALRQALTYAPAELQHDDKEAEAGVGSDDDAASNEAHGVSASSLAPGAWTLRFWADAICINQEDTDEKNHQIPLLKSVYSGARLVVASLGHGDEELELGLQTLEQICIAFEREVRPRLSRVSPIPGLPLVSKDARKAGFEWLQSLPWLLACEDGRFSAGSARCWQALENLARRPYFRRVWIIQEMTLATKLSLVSDGRSFSLPKHAWAILNLLVGPCGGSPTFVRPDFLPPPVWAYITRRMHQMVVVLASPYTHARVRLDSRKWSLHRLGLQKLSTDKRDHVYGILGLSGLPIQVDYNKSAGEVYADMAVACFQDHALARLDEILTYAGVGLVDRDPDAPPWAPCPIDGGRQGYIEHSGISDASAGAFKAGGRLAPQPRVHGIKCVSHSLTLSIRGYQVEKVALQRPIPDYLCNGLEDEECLQFLEHMLRRGPVAEIQGPSPSEVMLRTLFPRLETRSDGAARTASASSVIVAWLLDRVLRGAEHPVKVGWGKWWRWECKSDRHEKILDRLVDDLGETARFSSRRSSGFVKDAMASGPSNLIVLRNQCLFETSAGKLGRGPVGTRPEDVVCVLRDVRLPALLRRVKDGHHVLVGLCHIPGLMDGMVVKELIARGAVKEEEFVLK</sequence>
<accession>A0A0C4E9Q9</accession>
<dbReference type="PANTHER" id="PTHR24148">
    <property type="entry name" value="ANKYRIN REPEAT DOMAIN-CONTAINING PROTEIN 39 HOMOLOG-RELATED"/>
    <property type="match status" value="1"/>
</dbReference>
<reference evidence="4" key="4">
    <citation type="journal article" date="2015" name="G3 (Bethesda)">
        <title>Genome sequences of three phytopathogenic species of the Magnaporthaceae family of fungi.</title>
        <authorList>
            <person name="Okagaki L.H."/>
            <person name="Nunes C.C."/>
            <person name="Sailsbery J."/>
            <person name="Clay B."/>
            <person name="Brown D."/>
            <person name="John T."/>
            <person name="Oh Y."/>
            <person name="Young N."/>
            <person name="Fitzgerald M."/>
            <person name="Haas B.J."/>
            <person name="Zeng Q."/>
            <person name="Young S."/>
            <person name="Adiconis X."/>
            <person name="Fan L."/>
            <person name="Levin J.Z."/>
            <person name="Mitchell T.K."/>
            <person name="Okubara P.A."/>
            <person name="Farman M.L."/>
            <person name="Kohn L.M."/>
            <person name="Birren B."/>
            <person name="Ma L.-J."/>
            <person name="Dean R.A."/>
        </authorList>
    </citation>
    <scope>NUCLEOTIDE SEQUENCE</scope>
    <source>
        <strain evidence="4">ATCC 64411 / 73-15</strain>
    </source>
</reference>
<reference evidence="3" key="2">
    <citation type="submission" date="2010-05" db="EMBL/GenBank/DDBJ databases">
        <title>The Genome Sequence of Magnaporthe poae strain ATCC 64411.</title>
        <authorList>
            <consortium name="The Broad Institute Genome Sequencing Platform"/>
            <consortium name="Broad Institute Genome Sequencing Center for Infectious Disease"/>
            <person name="Ma L.-J."/>
            <person name="Dead R."/>
            <person name="Young S."/>
            <person name="Zeng Q."/>
            <person name="Koehrsen M."/>
            <person name="Alvarado L."/>
            <person name="Berlin A."/>
            <person name="Chapman S.B."/>
            <person name="Chen Z."/>
            <person name="Freedman E."/>
            <person name="Gellesch M."/>
            <person name="Goldberg J."/>
            <person name="Griggs A."/>
            <person name="Gujja S."/>
            <person name="Heilman E.R."/>
            <person name="Heiman D."/>
            <person name="Hepburn T."/>
            <person name="Howarth C."/>
            <person name="Jen D."/>
            <person name="Larson L."/>
            <person name="Mehta T."/>
            <person name="Neiman D."/>
            <person name="Pearson M."/>
            <person name="Roberts A."/>
            <person name="Saif S."/>
            <person name="Shea T."/>
            <person name="Shenoy N."/>
            <person name="Sisk P."/>
            <person name="Stolte C."/>
            <person name="Sykes S."/>
            <person name="Walk T."/>
            <person name="White J."/>
            <person name="Yandava C."/>
            <person name="Haas B."/>
            <person name="Nusbaum C."/>
            <person name="Birren B."/>
        </authorList>
    </citation>
    <scope>NUCLEOTIDE SEQUENCE</scope>
    <source>
        <strain evidence="3">ATCC 64411</strain>
    </source>
</reference>
<dbReference type="eggNOG" id="ENOG502SMU2">
    <property type="taxonomic scope" value="Eukaryota"/>
</dbReference>
<feature type="domain" description="Heterokaryon incompatibility" evidence="2">
    <location>
        <begin position="132"/>
        <end position="263"/>
    </location>
</feature>
<dbReference type="Pfam" id="PF06985">
    <property type="entry name" value="HET"/>
    <property type="match status" value="1"/>
</dbReference>
<evidence type="ECO:0000313" key="4">
    <source>
        <dbReference type="EnsemblFungi" id="MAPG_09357T0"/>
    </source>
</evidence>
<dbReference type="PANTHER" id="PTHR24148:SF64">
    <property type="entry name" value="HETEROKARYON INCOMPATIBILITY DOMAIN-CONTAINING PROTEIN"/>
    <property type="match status" value="1"/>
</dbReference>
<dbReference type="InterPro" id="IPR052895">
    <property type="entry name" value="HetReg/Transcr_Mod"/>
</dbReference>
<gene>
    <name evidence="3" type="ORF">MAPG_09357</name>
</gene>